<dbReference type="EnsemblProtists" id="PYU1_T006994">
    <property type="protein sequence ID" value="PYU1_T006994"/>
    <property type="gene ID" value="PYU1_G006979"/>
</dbReference>
<evidence type="ECO:0000313" key="3">
    <source>
        <dbReference type="Proteomes" id="UP000019132"/>
    </source>
</evidence>
<feature type="region of interest" description="Disordered" evidence="1">
    <location>
        <begin position="1"/>
        <end position="44"/>
    </location>
</feature>
<evidence type="ECO:0008006" key="4">
    <source>
        <dbReference type="Google" id="ProtNLM"/>
    </source>
</evidence>
<keyword evidence="3" id="KW-1185">Reference proteome</keyword>
<reference evidence="3" key="2">
    <citation type="submission" date="2010-04" db="EMBL/GenBank/DDBJ databases">
        <authorList>
            <person name="Buell R."/>
            <person name="Hamilton J."/>
            <person name="Hostetler J."/>
        </authorList>
    </citation>
    <scope>NUCLEOTIDE SEQUENCE [LARGE SCALE GENOMIC DNA]</scope>
    <source>
        <strain evidence="3">DAOM:BR144</strain>
    </source>
</reference>
<feature type="region of interest" description="Disordered" evidence="1">
    <location>
        <begin position="231"/>
        <end position="338"/>
    </location>
</feature>
<dbReference type="STRING" id="431595.K3WPV2"/>
<dbReference type="HOGENOM" id="CLU_064203_0_0_1"/>
<proteinExistence type="predicted"/>
<dbReference type="CDD" id="cd20104">
    <property type="entry name" value="MBT_PHF20L1-like"/>
    <property type="match status" value="1"/>
</dbReference>
<reference evidence="3" key="1">
    <citation type="journal article" date="2010" name="Genome Biol.">
        <title>Genome sequence of the necrotrophic plant pathogen Pythium ultimum reveals original pathogenicity mechanisms and effector repertoire.</title>
        <authorList>
            <person name="Levesque C.A."/>
            <person name="Brouwer H."/>
            <person name="Cano L."/>
            <person name="Hamilton J.P."/>
            <person name="Holt C."/>
            <person name="Huitema E."/>
            <person name="Raffaele S."/>
            <person name="Robideau G.P."/>
            <person name="Thines M."/>
            <person name="Win J."/>
            <person name="Zerillo M.M."/>
            <person name="Beakes G.W."/>
            <person name="Boore J.L."/>
            <person name="Busam D."/>
            <person name="Dumas B."/>
            <person name="Ferriera S."/>
            <person name="Fuerstenberg S.I."/>
            <person name="Gachon C.M."/>
            <person name="Gaulin E."/>
            <person name="Govers F."/>
            <person name="Grenville-Briggs L."/>
            <person name="Horner N."/>
            <person name="Hostetler J."/>
            <person name="Jiang R.H."/>
            <person name="Johnson J."/>
            <person name="Krajaejun T."/>
            <person name="Lin H."/>
            <person name="Meijer H.J."/>
            <person name="Moore B."/>
            <person name="Morris P."/>
            <person name="Phuntmart V."/>
            <person name="Puiu D."/>
            <person name="Shetty J."/>
            <person name="Stajich J.E."/>
            <person name="Tripathy S."/>
            <person name="Wawra S."/>
            <person name="van West P."/>
            <person name="Whitty B.R."/>
            <person name="Coutinho P.M."/>
            <person name="Henrissat B."/>
            <person name="Martin F."/>
            <person name="Thomas P.D."/>
            <person name="Tyler B.M."/>
            <person name="De Vries R.P."/>
            <person name="Kamoun S."/>
            <person name="Yandell M."/>
            <person name="Tisserat N."/>
            <person name="Buell C.R."/>
        </authorList>
    </citation>
    <scope>NUCLEOTIDE SEQUENCE</scope>
    <source>
        <strain evidence="3">DAOM:BR144</strain>
    </source>
</reference>
<sequence>MAASVAPNSTRQGVQTGLHELAPPTASGPLSQPLLHQQPSMETTAATVPGAEMIPAVADSLAMTDHPLLLSLPMDHPATPPADAITVEKQTKQTSKAAAKQKKGKPNGKKKKAAGPPSAPCVGLYVDALDTKMLWAEAQIIDCKLEEQKIKVHFIGWKSRWDIWTDAMSIAGHGTYVPLTKKNLAMSRRWDGHSDIFSLDPSEFQSGAANSIVPLVEEKSNQTSVQRVVTPRANGSDKSAARPHLPQPVVTNKAPAASRKPRPAKLRIEDSAKAETKKFPRKNGRTGVFKPSLTAKKAAPQAPATPAARTTAATPKRAPLPVSAPEKKRAGPSPSAVRDAKRLKAIADLLPVDNSIDFAAIRKLNTDEDAQTANFLQRCADVWKRQLSGLSTRQQT</sequence>
<feature type="compositionally biased region" description="Low complexity" evidence="1">
    <location>
        <begin position="294"/>
        <end position="319"/>
    </location>
</feature>
<dbReference type="InterPro" id="IPR016197">
    <property type="entry name" value="Chromo-like_dom_sf"/>
</dbReference>
<evidence type="ECO:0000313" key="2">
    <source>
        <dbReference type="EnsemblProtists" id="PYU1_T006994"/>
    </source>
</evidence>
<dbReference type="Gene3D" id="2.30.30.140">
    <property type="match status" value="1"/>
</dbReference>
<protein>
    <recommendedName>
        <fullName evidence="4">Tudor-knot domain-containing protein</fullName>
    </recommendedName>
</protein>
<feature type="compositionally biased region" description="Basic and acidic residues" evidence="1">
    <location>
        <begin position="266"/>
        <end position="278"/>
    </location>
</feature>
<name>K3WPV2_GLOUD</name>
<feature type="compositionally biased region" description="Polar residues" evidence="1">
    <location>
        <begin position="1"/>
        <end position="15"/>
    </location>
</feature>
<dbReference type="EMBL" id="GL376560">
    <property type="status" value="NOT_ANNOTATED_CDS"/>
    <property type="molecule type" value="Genomic_DNA"/>
</dbReference>
<dbReference type="InParanoid" id="K3WPV2"/>
<dbReference type="SUPFAM" id="SSF54160">
    <property type="entry name" value="Chromo domain-like"/>
    <property type="match status" value="1"/>
</dbReference>
<dbReference type="Proteomes" id="UP000019132">
    <property type="component" value="Unassembled WGS sequence"/>
</dbReference>
<dbReference type="VEuPathDB" id="FungiDB:PYU1_G006979"/>
<feature type="compositionally biased region" description="Polar residues" evidence="1">
    <location>
        <begin position="28"/>
        <end position="44"/>
    </location>
</feature>
<evidence type="ECO:0000256" key="1">
    <source>
        <dbReference type="SAM" id="MobiDB-lite"/>
    </source>
</evidence>
<feature type="region of interest" description="Disordered" evidence="1">
    <location>
        <begin position="88"/>
        <end position="117"/>
    </location>
</feature>
<reference evidence="2" key="3">
    <citation type="submission" date="2015-02" db="UniProtKB">
        <authorList>
            <consortium name="EnsemblProtists"/>
        </authorList>
    </citation>
    <scope>IDENTIFICATION</scope>
    <source>
        <strain evidence="2">DAOM BR144</strain>
    </source>
</reference>
<accession>K3WPV2</accession>
<organism evidence="2 3">
    <name type="scientific">Globisporangium ultimum (strain ATCC 200006 / CBS 805.95 / DAOM BR144)</name>
    <name type="common">Pythium ultimum</name>
    <dbReference type="NCBI Taxonomy" id="431595"/>
    <lineage>
        <taxon>Eukaryota</taxon>
        <taxon>Sar</taxon>
        <taxon>Stramenopiles</taxon>
        <taxon>Oomycota</taxon>
        <taxon>Peronosporomycetes</taxon>
        <taxon>Pythiales</taxon>
        <taxon>Pythiaceae</taxon>
        <taxon>Globisporangium</taxon>
    </lineage>
</organism>
<feature type="compositionally biased region" description="Basic residues" evidence="1">
    <location>
        <begin position="99"/>
        <end position="113"/>
    </location>
</feature>
<dbReference type="AlphaFoldDB" id="K3WPV2"/>
<dbReference type="eggNOG" id="ENOG502SBAW">
    <property type="taxonomic scope" value="Eukaryota"/>
</dbReference>